<organism evidence="1 2">
    <name type="scientific">Tsukamurella soli</name>
    <dbReference type="NCBI Taxonomy" id="644556"/>
    <lineage>
        <taxon>Bacteria</taxon>
        <taxon>Bacillati</taxon>
        <taxon>Actinomycetota</taxon>
        <taxon>Actinomycetes</taxon>
        <taxon>Mycobacteriales</taxon>
        <taxon>Tsukamurellaceae</taxon>
        <taxon>Tsukamurella</taxon>
    </lineage>
</organism>
<proteinExistence type="predicted"/>
<keyword evidence="2" id="KW-1185">Reference proteome</keyword>
<accession>A0ABP8KIB9</accession>
<evidence type="ECO:0000313" key="1">
    <source>
        <dbReference type="EMBL" id="GAA4406972.1"/>
    </source>
</evidence>
<comment type="caution">
    <text evidence="1">The sequence shown here is derived from an EMBL/GenBank/DDBJ whole genome shotgun (WGS) entry which is preliminary data.</text>
</comment>
<dbReference type="Proteomes" id="UP001500635">
    <property type="component" value="Unassembled WGS sequence"/>
</dbReference>
<dbReference type="RefSeq" id="WP_345001617.1">
    <property type="nucleotide sequence ID" value="NZ_BAABFR010000168.1"/>
</dbReference>
<sequence length="47" mass="4840">MADAVYRTTGDLAQVAAETVGRALELGGHDNITCVLIPIPLDEGSDA</sequence>
<protein>
    <recommendedName>
        <fullName evidence="3">Protein phosphatase</fullName>
    </recommendedName>
</protein>
<dbReference type="SUPFAM" id="SSF81606">
    <property type="entry name" value="PP2C-like"/>
    <property type="match status" value="1"/>
</dbReference>
<reference evidence="2" key="1">
    <citation type="journal article" date="2019" name="Int. J. Syst. Evol. Microbiol.">
        <title>The Global Catalogue of Microorganisms (GCM) 10K type strain sequencing project: providing services to taxonomists for standard genome sequencing and annotation.</title>
        <authorList>
            <consortium name="The Broad Institute Genomics Platform"/>
            <consortium name="The Broad Institute Genome Sequencing Center for Infectious Disease"/>
            <person name="Wu L."/>
            <person name="Ma J."/>
        </authorList>
    </citation>
    <scope>NUCLEOTIDE SEQUENCE [LARGE SCALE GENOMIC DNA]</scope>
    <source>
        <strain evidence="2">JCM 17688</strain>
    </source>
</reference>
<dbReference type="InterPro" id="IPR036457">
    <property type="entry name" value="PPM-type-like_dom_sf"/>
</dbReference>
<evidence type="ECO:0000313" key="2">
    <source>
        <dbReference type="Proteomes" id="UP001500635"/>
    </source>
</evidence>
<evidence type="ECO:0008006" key="3">
    <source>
        <dbReference type="Google" id="ProtNLM"/>
    </source>
</evidence>
<dbReference type="EMBL" id="BAABFR010000168">
    <property type="protein sequence ID" value="GAA4406972.1"/>
    <property type="molecule type" value="Genomic_DNA"/>
</dbReference>
<name>A0ABP8KIB9_9ACTN</name>
<gene>
    <name evidence="1" type="ORF">GCM10023147_50810</name>
</gene>